<accession>A0A086MR44</accession>
<dbReference type="STRING" id="1915400.FM21_34250"/>
<dbReference type="Pfam" id="PF00216">
    <property type="entry name" value="Bac_DNA_binding"/>
    <property type="match status" value="1"/>
</dbReference>
<comment type="caution">
    <text evidence="4">The sequence shown here is derived from an EMBL/GenBank/DDBJ whole genome shotgun (WGS) entry which is preliminary data.</text>
</comment>
<dbReference type="GO" id="GO:0005829">
    <property type="term" value="C:cytosol"/>
    <property type="evidence" value="ECO:0007669"/>
    <property type="project" value="TreeGrafter"/>
</dbReference>
<dbReference type="PROSITE" id="PS00045">
    <property type="entry name" value="HISTONE_LIKE"/>
    <property type="match status" value="1"/>
</dbReference>
<sequence length="93" mass="9740">MNRSELVAALADRADVTRKDADAVLAALAETVGDVVSKGDEKVTIPGFLTFERTHRAAREGRNPATGESLTIPASYGVKVSAGSKLKEAVKGE</sequence>
<dbReference type="CDD" id="cd14435">
    <property type="entry name" value="SPO1_TF1_like"/>
    <property type="match status" value="1"/>
</dbReference>
<dbReference type="AlphaFoldDB" id="A0A086MR44"/>
<dbReference type="Gene3D" id="4.10.520.10">
    <property type="entry name" value="IHF-like DNA-binding proteins"/>
    <property type="match status" value="1"/>
</dbReference>
<dbReference type="HOGENOM" id="CLU_105066_3_1_11"/>
<dbReference type="SUPFAM" id="SSF47729">
    <property type="entry name" value="IHF-like DNA-binding proteins"/>
    <property type="match status" value="1"/>
</dbReference>
<dbReference type="EMBL" id="JNFQ01000007">
    <property type="protein sequence ID" value="KFG71362.1"/>
    <property type="molecule type" value="Genomic_DNA"/>
</dbReference>
<keyword evidence="5" id="KW-1185">Reference proteome</keyword>
<dbReference type="Proteomes" id="UP000029095">
    <property type="component" value="Unassembled WGS sequence"/>
</dbReference>
<name>A0A086MR44_9ACTN</name>
<organism evidence="4 5">
    <name type="scientific">Streptomyces mutabilis</name>
    <dbReference type="NCBI Taxonomy" id="67332"/>
    <lineage>
        <taxon>Bacteria</taxon>
        <taxon>Bacillati</taxon>
        <taxon>Actinomycetota</taxon>
        <taxon>Actinomycetes</taxon>
        <taxon>Kitasatosporales</taxon>
        <taxon>Streptomycetaceae</taxon>
        <taxon>Streptomyces</taxon>
    </lineage>
</organism>
<dbReference type="GO" id="GO:0030527">
    <property type="term" value="F:structural constituent of chromatin"/>
    <property type="evidence" value="ECO:0007669"/>
    <property type="project" value="InterPro"/>
</dbReference>
<dbReference type="InterPro" id="IPR020816">
    <property type="entry name" value="Histone-like_DNA-bd_CS"/>
</dbReference>
<dbReference type="InterPro" id="IPR010992">
    <property type="entry name" value="IHF-like_DNA-bd_dom_sf"/>
</dbReference>
<dbReference type="PANTHER" id="PTHR33175:SF3">
    <property type="entry name" value="DNA-BINDING PROTEIN HU-BETA"/>
    <property type="match status" value="1"/>
</dbReference>
<comment type="similarity">
    <text evidence="3">Belongs to the bacterial histone-like protein family.</text>
</comment>
<proteinExistence type="inferred from homology"/>
<evidence type="ECO:0000313" key="5">
    <source>
        <dbReference type="Proteomes" id="UP000029095"/>
    </source>
</evidence>
<evidence type="ECO:0000256" key="1">
    <source>
        <dbReference type="ARBA" id="ARBA00023067"/>
    </source>
</evidence>
<dbReference type="PRINTS" id="PR01727">
    <property type="entry name" value="DNABINDINGHU"/>
</dbReference>
<dbReference type="InterPro" id="IPR000119">
    <property type="entry name" value="Hist_DNA-bd"/>
</dbReference>
<evidence type="ECO:0000256" key="3">
    <source>
        <dbReference type="RuleBase" id="RU003939"/>
    </source>
</evidence>
<dbReference type="SMART" id="SM00411">
    <property type="entry name" value="BHL"/>
    <property type="match status" value="1"/>
</dbReference>
<keyword evidence="1" id="KW-0226">DNA condensation</keyword>
<keyword evidence="2" id="KW-0238">DNA-binding</keyword>
<dbReference type="GO" id="GO:0030261">
    <property type="term" value="P:chromosome condensation"/>
    <property type="evidence" value="ECO:0007669"/>
    <property type="project" value="UniProtKB-KW"/>
</dbReference>
<protein>
    <submittedName>
        <fullName evidence="4">Integration host factor</fullName>
    </submittedName>
</protein>
<dbReference type="GO" id="GO:0003677">
    <property type="term" value="F:DNA binding"/>
    <property type="evidence" value="ECO:0007669"/>
    <property type="project" value="UniProtKB-KW"/>
</dbReference>
<evidence type="ECO:0000256" key="2">
    <source>
        <dbReference type="ARBA" id="ARBA00023125"/>
    </source>
</evidence>
<dbReference type="RefSeq" id="WP_043385716.1">
    <property type="nucleotide sequence ID" value="NZ_KN039950.1"/>
</dbReference>
<gene>
    <name evidence="4" type="ORF">FM21_34250</name>
</gene>
<reference evidence="4 5" key="1">
    <citation type="submission" date="2014-05" db="EMBL/GenBank/DDBJ databases">
        <title>Complete genome sequence of the Streptomyces mutabilis TRM45540.</title>
        <authorList>
            <person name="Luo X."/>
            <person name="Zhang L."/>
        </authorList>
    </citation>
    <scope>NUCLEOTIDE SEQUENCE [LARGE SCALE GENOMIC DNA]</scope>
    <source>
        <strain evidence="4 5">TRM45540</strain>
    </source>
</reference>
<evidence type="ECO:0000313" key="4">
    <source>
        <dbReference type="EMBL" id="KFG71362.1"/>
    </source>
</evidence>
<dbReference type="PANTHER" id="PTHR33175">
    <property type="entry name" value="DNA-BINDING PROTEIN HU"/>
    <property type="match status" value="1"/>
</dbReference>